<organism evidence="1 2">
    <name type="scientific">Shewanella chilikensis</name>
    <dbReference type="NCBI Taxonomy" id="558541"/>
    <lineage>
        <taxon>Bacteria</taxon>
        <taxon>Pseudomonadati</taxon>
        <taxon>Pseudomonadota</taxon>
        <taxon>Gammaproteobacteria</taxon>
        <taxon>Alteromonadales</taxon>
        <taxon>Shewanellaceae</taxon>
        <taxon>Shewanella</taxon>
    </lineage>
</organism>
<dbReference type="Gene3D" id="3.40.390.10">
    <property type="entry name" value="Collagenase (Catalytic Domain)"/>
    <property type="match status" value="1"/>
</dbReference>
<dbReference type="InterPro" id="IPR042252">
    <property type="entry name" value="MtfA_N"/>
</dbReference>
<evidence type="ECO:0000313" key="1">
    <source>
        <dbReference type="EMBL" id="QIJ04162.1"/>
    </source>
</evidence>
<dbReference type="CDD" id="cd20169">
    <property type="entry name" value="Peptidase_M90_mtfA"/>
    <property type="match status" value="1"/>
</dbReference>
<dbReference type="GO" id="GO:0004177">
    <property type="term" value="F:aminopeptidase activity"/>
    <property type="evidence" value="ECO:0007669"/>
    <property type="project" value="TreeGrafter"/>
</dbReference>
<dbReference type="Proteomes" id="UP000502117">
    <property type="component" value="Chromosome"/>
</dbReference>
<protein>
    <recommendedName>
        <fullName evidence="3">Zinc-dependent peptidase</fullName>
    </recommendedName>
</protein>
<dbReference type="InterPro" id="IPR010384">
    <property type="entry name" value="MtfA_fam"/>
</dbReference>
<dbReference type="SUPFAM" id="SSF55486">
    <property type="entry name" value="Metalloproteases ('zincins'), catalytic domain"/>
    <property type="match status" value="1"/>
</dbReference>
<dbReference type="PANTHER" id="PTHR30164:SF2">
    <property type="entry name" value="PROTEIN MTFA"/>
    <property type="match status" value="1"/>
</dbReference>
<dbReference type="Gene3D" id="1.10.472.150">
    <property type="entry name" value="Glucose-regulated metallo-peptidase M90, N-terminal domain"/>
    <property type="match status" value="1"/>
</dbReference>
<evidence type="ECO:0008006" key="3">
    <source>
        <dbReference type="Google" id="ProtNLM"/>
    </source>
</evidence>
<dbReference type="KEGG" id="schk:GII14_08340"/>
<name>A0A6G7LQV8_9GAMM</name>
<evidence type="ECO:0000313" key="2">
    <source>
        <dbReference type="Proteomes" id="UP000502117"/>
    </source>
</evidence>
<dbReference type="PANTHER" id="PTHR30164">
    <property type="entry name" value="MTFA PEPTIDASE"/>
    <property type="match status" value="1"/>
</dbReference>
<proteinExistence type="predicted"/>
<reference evidence="1 2" key="1">
    <citation type="submission" date="2019-11" db="EMBL/GenBank/DDBJ databases">
        <title>Complete Genome Sequence of Shewanella chilikensis Strain DC57, Isolated from Corroded Seal Rings at a floating production facility in Australia.</title>
        <authorList>
            <person name="Salgar-Chaparro S.J."/>
            <person name="Castillo-Villamizar G.A."/>
            <person name="Poehlein A."/>
            <person name="Daniel R."/>
            <person name="Machuca L."/>
        </authorList>
    </citation>
    <scope>NUCLEOTIDE SEQUENCE [LARGE SCALE GENOMIC DNA]</scope>
    <source>
        <strain evidence="1 2">DC57</strain>
    </source>
</reference>
<dbReference type="AlphaFoldDB" id="A0A6G7LQV8"/>
<dbReference type="Pfam" id="PF06167">
    <property type="entry name" value="Peptidase_M90"/>
    <property type="match status" value="1"/>
</dbReference>
<dbReference type="RefSeq" id="WP_165564849.1">
    <property type="nucleotide sequence ID" value="NZ_CP045857.1"/>
</dbReference>
<accession>A0A6G7LQV8</accession>
<sequence length="274" mass="31502">MLAILITLAAGASAIGWILSQSWRDRRRRNKIRAKPFPKEWRTILKKRMPYFRSLPSDLQLQLKKHIQVFLAEKQFVGCDGLEIDDEIRVTIAAQACLLLLNRQTDYYPNLRQILVYPSAFIVRQQQRDANGLEWHSQRLLAGESWGQGKVVLSWQNTLDDAADPADGRNVVIHEFAHQLDQEAGDANGAPRLGEFNAYPVWSQVLGQEFAKLQAQAARGEPSLFSYYGATNPAEFFAVISEVFFEQPQQMKADYPELYQELSRFYRLDPLNWQ</sequence>
<dbReference type="GO" id="GO:0005829">
    <property type="term" value="C:cytosol"/>
    <property type="evidence" value="ECO:0007669"/>
    <property type="project" value="TreeGrafter"/>
</dbReference>
<gene>
    <name evidence="1" type="ORF">GII14_08340</name>
</gene>
<dbReference type="InterPro" id="IPR024079">
    <property type="entry name" value="MetalloPept_cat_dom_sf"/>
</dbReference>
<dbReference type="EMBL" id="CP045857">
    <property type="protein sequence ID" value="QIJ04162.1"/>
    <property type="molecule type" value="Genomic_DNA"/>
</dbReference>
<dbReference type="GO" id="GO:0008237">
    <property type="term" value="F:metallopeptidase activity"/>
    <property type="evidence" value="ECO:0007669"/>
    <property type="project" value="InterPro"/>
</dbReference>